<protein>
    <submittedName>
        <fullName evidence="3">Putative tricarboxylic transport membrane protein</fullName>
    </submittedName>
</protein>
<evidence type="ECO:0000313" key="3">
    <source>
        <dbReference type="EMBL" id="SFS80661.1"/>
    </source>
</evidence>
<dbReference type="AlphaFoldDB" id="A0A1I6SUQ4"/>
<dbReference type="Proteomes" id="UP000198852">
    <property type="component" value="Unassembled WGS sequence"/>
</dbReference>
<dbReference type="PANTHER" id="PTHR42928:SF1">
    <property type="entry name" value="BLR4371 PROTEIN"/>
    <property type="match status" value="1"/>
</dbReference>
<keyword evidence="2" id="KW-0732">Signal</keyword>
<dbReference type="OrthoDB" id="9780943at2"/>
<dbReference type="PANTHER" id="PTHR42928">
    <property type="entry name" value="TRICARBOXYLATE-BINDING PROTEIN"/>
    <property type="match status" value="1"/>
</dbReference>
<feature type="signal peptide" evidence="2">
    <location>
        <begin position="1"/>
        <end position="19"/>
    </location>
</feature>
<accession>A0A1I6SUQ4</accession>
<proteinExistence type="inferred from homology"/>
<gene>
    <name evidence="3" type="ORF">SAMN05660874_03442</name>
</gene>
<comment type="similarity">
    <text evidence="1">Belongs to the UPF0065 (bug) family.</text>
</comment>
<evidence type="ECO:0000313" key="4">
    <source>
        <dbReference type="Proteomes" id="UP000198852"/>
    </source>
</evidence>
<feature type="chain" id="PRO_5038895215" evidence="2">
    <location>
        <begin position="20"/>
        <end position="319"/>
    </location>
</feature>
<name>A0A1I6SUQ4_9PSEU</name>
<dbReference type="CDD" id="cd07012">
    <property type="entry name" value="PBP2_Bug_TTT"/>
    <property type="match status" value="1"/>
</dbReference>
<dbReference type="STRING" id="95161.SAMN05660874_03442"/>
<dbReference type="PROSITE" id="PS51257">
    <property type="entry name" value="PROKAR_LIPOPROTEIN"/>
    <property type="match status" value="1"/>
</dbReference>
<reference evidence="4" key="1">
    <citation type="submission" date="2016-10" db="EMBL/GenBank/DDBJ databases">
        <authorList>
            <person name="Varghese N."/>
            <person name="Submissions S."/>
        </authorList>
    </citation>
    <scope>NUCLEOTIDE SEQUENCE [LARGE SCALE GENOMIC DNA]</scope>
    <source>
        <strain evidence="4">DSM 44771</strain>
    </source>
</reference>
<dbReference type="RefSeq" id="WP_093418928.1">
    <property type="nucleotide sequence ID" value="NZ_FOZX01000005.1"/>
</dbReference>
<sequence length="319" mass="32893">MRAVAVIAVVVLLVSGCSAGSASQDAAGADRPVGPVTMVVPFAAGGGSDIAGRAVADGLVATSPGLSISVDNREGGQGAVGYSYLVGKAGSPNYLLATETSLLSLPASVRVAFSHRSFTPIMKVGEDFTLLVARPDSPLSSCAEAVSQAHRRRVLAAISGAMGPDAVVFSQIRAATGADIDTVPYEGGGESMAAVLGGQVELASLNPSEVIGQLRAGRLKALCVFADQRYPYPELAGIPTSVEQGVPVVFAQFRGIIAPGRLHPAAREFWLAAARRFAGSQAYRDYVASEFLQARPAFGADFGAYLARAQREISEVVGR</sequence>
<dbReference type="Pfam" id="PF03401">
    <property type="entry name" value="TctC"/>
    <property type="match status" value="1"/>
</dbReference>
<dbReference type="EMBL" id="FOZX01000005">
    <property type="protein sequence ID" value="SFS80661.1"/>
    <property type="molecule type" value="Genomic_DNA"/>
</dbReference>
<organism evidence="3 4">
    <name type="scientific">Saccharopolyspora flava</name>
    <dbReference type="NCBI Taxonomy" id="95161"/>
    <lineage>
        <taxon>Bacteria</taxon>
        <taxon>Bacillati</taxon>
        <taxon>Actinomycetota</taxon>
        <taxon>Actinomycetes</taxon>
        <taxon>Pseudonocardiales</taxon>
        <taxon>Pseudonocardiaceae</taxon>
        <taxon>Saccharopolyspora</taxon>
    </lineage>
</organism>
<dbReference type="InterPro" id="IPR042100">
    <property type="entry name" value="Bug_dom1"/>
</dbReference>
<keyword evidence="4" id="KW-1185">Reference proteome</keyword>
<evidence type="ECO:0000256" key="1">
    <source>
        <dbReference type="ARBA" id="ARBA00006987"/>
    </source>
</evidence>
<dbReference type="PIRSF" id="PIRSF017082">
    <property type="entry name" value="YflP"/>
    <property type="match status" value="1"/>
</dbReference>
<dbReference type="InterPro" id="IPR005064">
    <property type="entry name" value="BUG"/>
</dbReference>
<evidence type="ECO:0000256" key="2">
    <source>
        <dbReference type="SAM" id="SignalP"/>
    </source>
</evidence>
<dbReference type="Gene3D" id="3.40.190.150">
    <property type="entry name" value="Bordetella uptake gene, domain 1"/>
    <property type="match status" value="1"/>
</dbReference>
<dbReference type="Gene3D" id="3.40.190.10">
    <property type="entry name" value="Periplasmic binding protein-like II"/>
    <property type="match status" value="1"/>
</dbReference>